<accession>A0A1C6KAU4</accession>
<keyword evidence="1 4" id="KW-0378">Hydrolase</keyword>
<dbReference type="GO" id="GO:0005829">
    <property type="term" value="C:cytosol"/>
    <property type="evidence" value="ECO:0007669"/>
    <property type="project" value="TreeGrafter"/>
</dbReference>
<dbReference type="PROSITE" id="PS01247">
    <property type="entry name" value="IUNH"/>
    <property type="match status" value="1"/>
</dbReference>
<dbReference type="Gene3D" id="3.90.245.10">
    <property type="entry name" value="Ribonucleoside hydrolase-like"/>
    <property type="match status" value="1"/>
</dbReference>
<evidence type="ECO:0000313" key="4">
    <source>
        <dbReference type="EMBL" id="SCJ91035.1"/>
    </source>
</evidence>
<evidence type="ECO:0000256" key="1">
    <source>
        <dbReference type="ARBA" id="ARBA00022801"/>
    </source>
</evidence>
<dbReference type="InterPro" id="IPR023186">
    <property type="entry name" value="IUNH"/>
</dbReference>
<protein>
    <submittedName>
        <fullName evidence="4">Pyrimidine-specific ribonucleoside hydrolase rihB</fullName>
        <ecNumber evidence="4">3.2.2.8</ecNumber>
    </submittedName>
</protein>
<dbReference type="GO" id="GO:0006152">
    <property type="term" value="P:purine nucleoside catabolic process"/>
    <property type="evidence" value="ECO:0007669"/>
    <property type="project" value="TreeGrafter"/>
</dbReference>
<organism evidence="4">
    <name type="scientific">uncultured Anaerotruncus sp</name>
    <dbReference type="NCBI Taxonomy" id="905011"/>
    <lineage>
        <taxon>Bacteria</taxon>
        <taxon>Bacillati</taxon>
        <taxon>Bacillota</taxon>
        <taxon>Clostridia</taxon>
        <taxon>Eubacteriales</taxon>
        <taxon>Oscillospiraceae</taxon>
        <taxon>Anaerotruncus</taxon>
        <taxon>environmental samples</taxon>
    </lineage>
</organism>
<reference evidence="4" key="1">
    <citation type="submission" date="2015-09" db="EMBL/GenBank/DDBJ databases">
        <authorList>
            <consortium name="Pathogen Informatics"/>
        </authorList>
    </citation>
    <scope>NUCLEOTIDE SEQUENCE</scope>
    <source>
        <strain evidence="4">2789STDY5834896</strain>
    </source>
</reference>
<proteinExistence type="predicted"/>
<evidence type="ECO:0000259" key="3">
    <source>
        <dbReference type="Pfam" id="PF01156"/>
    </source>
</evidence>
<dbReference type="EC" id="3.2.2.8" evidence="4"/>
<keyword evidence="2 4" id="KW-0326">Glycosidase</keyword>
<dbReference type="InterPro" id="IPR015910">
    <property type="entry name" value="I/U_nuclsd_hydro_CS"/>
</dbReference>
<dbReference type="InterPro" id="IPR001910">
    <property type="entry name" value="Inosine/uridine_hydrolase_dom"/>
</dbReference>
<dbReference type="PANTHER" id="PTHR12304:SF4">
    <property type="entry name" value="URIDINE NUCLEOSIDASE"/>
    <property type="match status" value="1"/>
</dbReference>
<feature type="domain" description="Inosine/uridine-preferring nucleoside hydrolase" evidence="3">
    <location>
        <begin position="7"/>
        <end position="320"/>
    </location>
</feature>
<dbReference type="PANTHER" id="PTHR12304">
    <property type="entry name" value="INOSINE-URIDINE PREFERRING NUCLEOSIDE HYDROLASE"/>
    <property type="match status" value="1"/>
</dbReference>
<dbReference type="GO" id="GO:0045437">
    <property type="term" value="F:uridine nucleosidase activity"/>
    <property type="evidence" value="ECO:0007669"/>
    <property type="project" value="UniProtKB-ARBA"/>
</dbReference>
<dbReference type="GO" id="GO:0008477">
    <property type="term" value="F:purine nucleosidase activity"/>
    <property type="evidence" value="ECO:0007669"/>
    <property type="project" value="TreeGrafter"/>
</dbReference>
<name>A0A1C6KAU4_9FIRM</name>
<dbReference type="InterPro" id="IPR036452">
    <property type="entry name" value="Ribo_hydro-like"/>
</dbReference>
<dbReference type="Pfam" id="PF01156">
    <property type="entry name" value="IU_nuc_hydro"/>
    <property type="match status" value="1"/>
</dbReference>
<gene>
    <name evidence="4" type="primary">rihB_20</name>
    <name evidence="4" type="ORF">SAMEA3545359_02785</name>
</gene>
<sequence length="330" mass="34933">MSTKKKVILDVDTGSDDAIAIMLAVLSGELDIIGITVTQGNRPLANCVENTLRVLDMLGVGDKIPVFAGCPQPMVRNLTVGRNAAVPDNGISKTVDGVEYSIHPAYLDLPAATSKVQQKNGVSFIIEAVKNSPDPVTLVPVGPPTNVGMAFRMDPTIIDNVEEVVFMGGGVDKGNITPVAEANFYHDPEAAKIIIDSGVKCRIIGLNATHSAELTLDDADKFIATGTPAGKLTGDLIRTRIEAEVVLGGGNGCSDAIHDALSVACIIDPTVITDLRRQKCDIDINGGASDGQLIVEHRNENDTSVNSYVAYSADKQKFFDMIYNAVASQK</sequence>
<dbReference type="SUPFAM" id="SSF53590">
    <property type="entry name" value="Nucleoside hydrolase"/>
    <property type="match status" value="1"/>
</dbReference>
<dbReference type="AlphaFoldDB" id="A0A1C6KAU4"/>
<evidence type="ECO:0000256" key="2">
    <source>
        <dbReference type="ARBA" id="ARBA00023295"/>
    </source>
</evidence>
<dbReference type="EMBL" id="FMHG01000005">
    <property type="protein sequence ID" value="SCJ91035.1"/>
    <property type="molecule type" value="Genomic_DNA"/>
</dbReference>